<dbReference type="Pfam" id="PF00155">
    <property type="entry name" value="Aminotran_1_2"/>
    <property type="match status" value="1"/>
</dbReference>
<dbReference type="CDD" id="cd00609">
    <property type="entry name" value="AAT_like"/>
    <property type="match status" value="1"/>
</dbReference>
<comment type="cofactor">
    <cofactor evidence="1">
        <name>pyridoxal 5'-phosphate</name>
        <dbReference type="ChEBI" id="CHEBI:597326"/>
    </cofactor>
</comment>
<evidence type="ECO:0000256" key="1">
    <source>
        <dbReference type="ARBA" id="ARBA00001933"/>
    </source>
</evidence>
<dbReference type="GO" id="GO:0008483">
    <property type="term" value="F:transaminase activity"/>
    <property type="evidence" value="ECO:0007669"/>
    <property type="project" value="UniProtKB-KW"/>
</dbReference>
<evidence type="ECO:0000313" key="8">
    <source>
        <dbReference type="Proteomes" id="UP000830401"/>
    </source>
</evidence>
<organism evidence="7 8">
    <name type="scientific">Hymenobacter volaticus</name>
    <dbReference type="NCBI Taxonomy" id="2932254"/>
    <lineage>
        <taxon>Bacteria</taxon>
        <taxon>Pseudomonadati</taxon>
        <taxon>Bacteroidota</taxon>
        <taxon>Cytophagia</taxon>
        <taxon>Cytophagales</taxon>
        <taxon>Hymenobacteraceae</taxon>
        <taxon>Hymenobacter</taxon>
    </lineage>
</organism>
<keyword evidence="5" id="KW-0663">Pyridoxal phosphate</keyword>
<sequence length="362" mass="38516">MSLISLASGYGNFLSASEVTSRVVNLLHVGRLPVSPVEGLLALREALATNYHQQEGPPITPANIVVTPGTKAALFALLNAVLHPGDEVLLPTPNWFGFWELAERAGGVVRELPLNNADNYALTPEVLQAAITPKTRVIIFTNPNNPTGRIYRRTEVEALLAVTRQYPQLFVLSDEIYDGICFASEPVPSLLSFPDPNGQHLVVNGFSKSLTLLGWNIGYLVAPPAVARACARQQFATGGAVAVPSQIAALAATEARSTITTTLQQQLLPNRQRLLDFLTTLPGALPHLPGGTYYAFPDLRSFLAPGLAPADASGQLVTKLKTAGVVVVDGATCGAPGFARLSYAVPAAELTEAIRRLTTVLR</sequence>
<evidence type="ECO:0000256" key="2">
    <source>
        <dbReference type="ARBA" id="ARBA00007441"/>
    </source>
</evidence>
<dbReference type="Gene3D" id="3.90.1150.10">
    <property type="entry name" value="Aspartate Aminotransferase, domain 1"/>
    <property type="match status" value="1"/>
</dbReference>
<evidence type="ECO:0000313" key="7">
    <source>
        <dbReference type="EMBL" id="UOQ64936.1"/>
    </source>
</evidence>
<proteinExistence type="inferred from homology"/>
<reference evidence="7" key="1">
    <citation type="submission" date="2022-04" db="EMBL/GenBank/DDBJ databases">
        <title>Hymenobacter sp. isolated from the air.</title>
        <authorList>
            <person name="Won M."/>
            <person name="Lee C.-M."/>
            <person name="Woen H.-Y."/>
            <person name="Kwon S.-W."/>
        </authorList>
    </citation>
    <scope>NUCLEOTIDE SEQUENCE</scope>
    <source>
        <strain evidence="7">5420S-77</strain>
    </source>
</reference>
<dbReference type="InterPro" id="IPR015424">
    <property type="entry name" value="PyrdxlP-dep_Trfase"/>
</dbReference>
<dbReference type="InterPro" id="IPR015421">
    <property type="entry name" value="PyrdxlP-dep_Trfase_major"/>
</dbReference>
<dbReference type="RefSeq" id="WP_245118946.1">
    <property type="nucleotide sequence ID" value="NZ_CP095061.1"/>
</dbReference>
<dbReference type="InterPro" id="IPR015422">
    <property type="entry name" value="PyrdxlP-dep_Trfase_small"/>
</dbReference>
<evidence type="ECO:0000256" key="4">
    <source>
        <dbReference type="ARBA" id="ARBA00022679"/>
    </source>
</evidence>
<feature type="domain" description="Aminotransferase class I/classII large" evidence="6">
    <location>
        <begin position="34"/>
        <end position="357"/>
    </location>
</feature>
<keyword evidence="3 7" id="KW-0032">Aminotransferase</keyword>
<evidence type="ECO:0000256" key="5">
    <source>
        <dbReference type="ARBA" id="ARBA00022898"/>
    </source>
</evidence>
<dbReference type="EMBL" id="CP095061">
    <property type="protein sequence ID" value="UOQ64936.1"/>
    <property type="molecule type" value="Genomic_DNA"/>
</dbReference>
<evidence type="ECO:0000256" key="3">
    <source>
        <dbReference type="ARBA" id="ARBA00022576"/>
    </source>
</evidence>
<dbReference type="InterPro" id="IPR004839">
    <property type="entry name" value="Aminotransferase_I/II_large"/>
</dbReference>
<protein>
    <submittedName>
        <fullName evidence="7">Aminotransferase class I/II-fold pyridoxal phosphate-dependent enzyme</fullName>
    </submittedName>
</protein>
<gene>
    <name evidence="7" type="ORF">MUN86_15365</name>
</gene>
<dbReference type="SUPFAM" id="SSF53383">
    <property type="entry name" value="PLP-dependent transferases"/>
    <property type="match status" value="1"/>
</dbReference>
<accession>A0ABY4G2B6</accession>
<comment type="similarity">
    <text evidence="2">Belongs to the class-I pyridoxal-phosphate-dependent aminotransferase family.</text>
</comment>
<dbReference type="PANTHER" id="PTHR46383:SF1">
    <property type="entry name" value="ASPARTATE AMINOTRANSFERASE"/>
    <property type="match status" value="1"/>
</dbReference>
<dbReference type="InterPro" id="IPR050596">
    <property type="entry name" value="AspAT/PAT-like"/>
</dbReference>
<evidence type="ECO:0000259" key="6">
    <source>
        <dbReference type="Pfam" id="PF00155"/>
    </source>
</evidence>
<dbReference type="PANTHER" id="PTHR46383">
    <property type="entry name" value="ASPARTATE AMINOTRANSFERASE"/>
    <property type="match status" value="1"/>
</dbReference>
<dbReference type="Proteomes" id="UP000830401">
    <property type="component" value="Chromosome"/>
</dbReference>
<keyword evidence="4" id="KW-0808">Transferase</keyword>
<keyword evidence="8" id="KW-1185">Reference proteome</keyword>
<name>A0ABY4G2B6_9BACT</name>
<dbReference type="Gene3D" id="3.40.640.10">
    <property type="entry name" value="Type I PLP-dependent aspartate aminotransferase-like (Major domain)"/>
    <property type="match status" value="1"/>
</dbReference>